<keyword evidence="10 14" id="KW-1133">Transmembrane helix</keyword>
<keyword evidence="16" id="KW-1185">Reference proteome</keyword>
<evidence type="ECO:0000256" key="8">
    <source>
        <dbReference type="ARBA" id="ARBA00022692"/>
    </source>
</evidence>
<gene>
    <name evidence="15" type="ORF">HZH68_008103</name>
</gene>
<keyword evidence="9" id="KW-0256">Endoplasmic reticulum</keyword>
<evidence type="ECO:0000256" key="5">
    <source>
        <dbReference type="ARBA" id="ARBA00018512"/>
    </source>
</evidence>
<comment type="catalytic activity">
    <reaction evidence="13">
        <text>an alpha-D-Glc-(1-&gt;3)-alpha-D-Glc-(1-&gt;3)-alpha-D-Man-(1-&gt;2)-alpha-D-Man-(1-&gt;2)-alpha-D-Man-(1-&gt;3)-[alpha-D-Man-(1-&gt;2)-alpha-D-Man-(1-&gt;3)-[alpha-D-Man-(1-&gt;2)-alpha-D-Man-(1-&gt;6)]-alpha-D-Man-(1-&gt;6)]-beta-D-Man-(1-&gt;4)-beta-D-GlcNAc-(1-&gt;4)-alpha-D-GlcNAc-diphospho-di-trans,poly-cis-dolichol + a di-trans,poly-cis-dolichyl beta-D-glucosyl phosphate = a alpha-D-Glc-(1-&gt;2)-alpha-D-Glc-(1-&gt;3)-alpha-D-Glc-(1-&gt;3)-alpha-D-Man-(1-&gt;2)-alpha-D-Man-(1-&gt;2)-alpha-D-Man-(1-&gt;3)-[alpha-D-Man-(1-&gt;2)-alpha-D-Man-(1-&gt;3)-[alpha-D-Man-(1-&gt;2)-alpha-D-Man-(1-&gt;6)]-alpha-D-Man-(1-&gt;6)]-beta-D-Man-(1-&gt;4)-beta-D-GlcNAc-(1-&gt;4)-alpha-D-GlcNAc-diphospho-di-trans,poly-cis-dolichol + a di-trans,poly-cis-dolichyl phosphate + H(+)</text>
        <dbReference type="Rhea" id="RHEA:29543"/>
        <dbReference type="Rhea" id="RHEA-COMP:19498"/>
        <dbReference type="Rhea" id="RHEA-COMP:19502"/>
        <dbReference type="Rhea" id="RHEA-COMP:19512"/>
        <dbReference type="Rhea" id="RHEA-COMP:19522"/>
        <dbReference type="ChEBI" id="CHEBI:15378"/>
        <dbReference type="ChEBI" id="CHEBI:57525"/>
        <dbReference type="ChEBI" id="CHEBI:57683"/>
        <dbReference type="ChEBI" id="CHEBI:132522"/>
        <dbReference type="ChEBI" id="CHEBI:132523"/>
        <dbReference type="EC" id="2.4.1.256"/>
    </reaction>
    <physiologicalReaction direction="left-to-right" evidence="13">
        <dbReference type="Rhea" id="RHEA:29544"/>
    </physiologicalReaction>
</comment>
<feature type="transmembrane region" description="Helical" evidence="14">
    <location>
        <begin position="15"/>
        <end position="35"/>
    </location>
</feature>
<evidence type="ECO:0000256" key="14">
    <source>
        <dbReference type="PIRNR" id="PIRNR028810"/>
    </source>
</evidence>
<dbReference type="PANTHER" id="PTHR12989:SF10">
    <property type="entry name" value="DOL-P-GLC:GLC(2)MAN(9)GLCNAC(2)-PP-DOL ALPHA-1,2-GLUCOSYLTRANSFERASE-RELATED"/>
    <property type="match status" value="1"/>
</dbReference>
<sequence length="465" mass="55844">MILLKRNSQSIYYSIYKYVLFIIFVISTASLFIYLNRIQPHYFIDEMFHIPQTLQYCDGNFTVWDSKITTLPGLYFLSAAILSPVNLCNILYIRCINLFGTFANLYLTYSLMKQIHKNKWEDWMQLEIAYNITMFPPLFFWFFLYYTDVVSVNIVLLMLLLHFRTYYKISAFVGLLSILIRQTNVIWVIFLTLERLVDLLHQHMQKPITSNVINTPIHLKLLWKSIMDKVNIGKISFIKFLIEISINLFPYIIVGVIFLIFLIWNGGIVVGDHTAHVPVIHISQLFYFSVFIFSFLWPYMIPHYLKFFQNIQNHWILSSFIFALITVIVHCNTLVHPYVLADNRHYTFYIWNKFMGKYVIFRYILIPVYCFTIYSTLYGISHIRFATQINFIFCTIIVLIPQLLLEPRYFIIPYIFYRLSMRKPKTWQIVMESFTNSIINFLQFFIFVNKVFYWEDQTYPQRISW</sequence>
<reference evidence="15" key="1">
    <citation type="journal article" date="2020" name="G3 (Bethesda)">
        <title>High-Quality Assemblies for Three Invasive Social Wasps from the &lt;i&gt;Vespula&lt;/i&gt; Genus.</title>
        <authorList>
            <person name="Harrop T.W.R."/>
            <person name="Guhlin J."/>
            <person name="McLaughlin G.M."/>
            <person name="Permina E."/>
            <person name="Stockwell P."/>
            <person name="Gilligan J."/>
            <person name="Le Lec M.F."/>
            <person name="Gruber M.A.M."/>
            <person name="Quinn O."/>
            <person name="Lovegrove M."/>
            <person name="Duncan E.J."/>
            <person name="Remnant E.J."/>
            <person name="Van Eeckhoven J."/>
            <person name="Graham B."/>
            <person name="Knapp R.A."/>
            <person name="Langford K.W."/>
            <person name="Kronenberg Z."/>
            <person name="Press M.O."/>
            <person name="Eacker S.M."/>
            <person name="Wilson-Rankin E.E."/>
            <person name="Purcell J."/>
            <person name="Lester P.J."/>
            <person name="Dearden P.K."/>
        </authorList>
    </citation>
    <scope>NUCLEOTIDE SEQUENCE</scope>
    <source>
        <strain evidence="15">Linc-1</strain>
    </source>
</reference>
<comment type="pathway">
    <text evidence="2">Protein modification; protein glycosylation.</text>
</comment>
<keyword evidence="6 14" id="KW-0328">Glycosyltransferase</keyword>
<comment type="similarity">
    <text evidence="3 14">Belongs to the ALG10 glucosyltransferase family.</text>
</comment>
<dbReference type="EMBL" id="JACSDZ010000007">
    <property type="protein sequence ID" value="KAF7399511.1"/>
    <property type="molecule type" value="Genomic_DNA"/>
</dbReference>
<accession>A0A834K8X0</accession>
<evidence type="ECO:0000256" key="2">
    <source>
        <dbReference type="ARBA" id="ARBA00004922"/>
    </source>
</evidence>
<dbReference type="EC" id="2.4.1.256" evidence="4 14"/>
<evidence type="ECO:0000313" key="16">
    <source>
        <dbReference type="Proteomes" id="UP000617340"/>
    </source>
</evidence>
<evidence type="ECO:0000256" key="12">
    <source>
        <dbReference type="ARBA" id="ARBA00044727"/>
    </source>
</evidence>
<evidence type="ECO:0000256" key="1">
    <source>
        <dbReference type="ARBA" id="ARBA00004477"/>
    </source>
</evidence>
<feature type="transmembrane region" description="Helical" evidence="14">
    <location>
        <begin position="392"/>
        <end position="417"/>
    </location>
</feature>
<evidence type="ECO:0000256" key="11">
    <source>
        <dbReference type="ARBA" id="ARBA00023136"/>
    </source>
</evidence>
<dbReference type="PANTHER" id="PTHR12989">
    <property type="entry name" value="ALPHA-1,2-GLUCOSYLTRANSFERASE ALG10"/>
    <property type="match status" value="1"/>
</dbReference>
<evidence type="ECO:0000256" key="6">
    <source>
        <dbReference type="ARBA" id="ARBA00022676"/>
    </source>
</evidence>
<keyword evidence="7" id="KW-0808">Transferase</keyword>
<keyword evidence="8 14" id="KW-0812">Transmembrane</keyword>
<evidence type="ECO:0000256" key="4">
    <source>
        <dbReference type="ARBA" id="ARBA00011967"/>
    </source>
</evidence>
<dbReference type="GO" id="GO:0006488">
    <property type="term" value="P:dolichol-linked oligosaccharide biosynthetic process"/>
    <property type="evidence" value="ECO:0007669"/>
    <property type="project" value="UniProtKB-UniRule"/>
</dbReference>
<evidence type="ECO:0000256" key="10">
    <source>
        <dbReference type="ARBA" id="ARBA00022989"/>
    </source>
</evidence>
<organism evidence="15 16">
    <name type="scientific">Vespula germanica</name>
    <name type="common">German yellow jacket</name>
    <name type="synonym">Paravespula germanica</name>
    <dbReference type="NCBI Taxonomy" id="30212"/>
    <lineage>
        <taxon>Eukaryota</taxon>
        <taxon>Metazoa</taxon>
        <taxon>Ecdysozoa</taxon>
        <taxon>Arthropoda</taxon>
        <taxon>Hexapoda</taxon>
        <taxon>Insecta</taxon>
        <taxon>Pterygota</taxon>
        <taxon>Neoptera</taxon>
        <taxon>Endopterygota</taxon>
        <taxon>Hymenoptera</taxon>
        <taxon>Apocrita</taxon>
        <taxon>Aculeata</taxon>
        <taxon>Vespoidea</taxon>
        <taxon>Vespidae</taxon>
        <taxon>Vespinae</taxon>
        <taxon>Vespula</taxon>
    </lineage>
</organism>
<feature type="transmembrane region" description="Helical" evidence="14">
    <location>
        <begin position="244"/>
        <end position="264"/>
    </location>
</feature>
<proteinExistence type="inferred from homology"/>
<dbReference type="AlphaFoldDB" id="A0A834K8X0"/>
<evidence type="ECO:0000313" key="15">
    <source>
        <dbReference type="EMBL" id="KAF7399511.1"/>
    </source>
</evidence>
<comment type="subcellular location">
    <subcellularLocation>
        <location evidence="1">Endoplasmic reticulum membrane</location>
        <topology evidence="1">Multi-pass membrane protein</topology>
    </subcellularLocation>
</comment>
<comment type="caution">
    <text evidence="14">Lacks conserved residue(s) required for the propagation of feature annotation.</text>
</comment>
<evidence type="ECO:0000256" key="7">
    <source>
        <dbReference type="ARBA" id="ARBA00022679"/>
    </source>
</evidence>
<feature type="transmembrane region" description="Helical" evidence="14">
    <location>
        <begin position="166"/>
        <end position="193"/>
    </location>
</feature>
<dbReference type="GO" id="GO:0106073">
    <property type="term" value="F:dolichyl pyrophosphate Glc2Man9GlcNAc2 alpha-1,2-glucosyltransferase activity"/>
    <property type="evidence" value="ECO:0007669"/>
    <property type="project" value="UniProtKB-UniRule"/>
</dbReference>
<evidence type="ECO:0000256" key="9">
    <source>
        <dbReference type="ARBA" id="ARBA00022824"/>
    </source>
</evidence>
<dbReference type="Proteomes" id="UP000617340">
    <property type="component" value="Unassembled WGS sequence"/>
</dbReference>
<comment type="caution">
    <text evidence="15">The sequence shown here is derived from an EMBL/GenBank/DDBJ whole genome shotgun (WGS) entry which is preliminary data.</text>
</comment>
<keyword evidence="11 14" id="KW-0472">Membrane</keyword>
<feature type="transmembrane region" description="Helical" evidence="14">
    <location>
        <begin position="317"/>
        <end position="340"/>
    </location>
</feature>
<protein>
    <recommendedName>
        <fullName evidence="5 14">Dol-P-Glc:Glc(2)Man(9)GlcNAc(2)-PP-Dol alpha-1,2-glucosyltransferase</fullName>
        <ecNumber evidence="4 14">2.4.1.256</ecNumber>
    </recommendedName>
</protein>
<feature type="transmembrane region" description="Helical" evidence="14">
    <location>
        <begin position="360"/>
        <end position="380"/>
    </location>
</feature>
<feature type="transmembrane region" description="Helical" evidence="14">
    <location>
        <begin position="74"/>
        <end position="107"/>
    </location>
</feature>
<feature type="transmembrane region" description="Helical" evidence="14">
    <location>
        <begin position="284"/>
        <end position="305"/>
    </location>
</feature>
<comment type="function">
    <text evidence="12">Dol-P-Glc:Glc(2)Man(9)GlcNAc(2)-PP-Dol alpha-1,2-glucosyltransferase that operates in the biosynthetic pathway of dolichol-linked oligosaccharides, the glycan precursors employed in protein asparagine (N)-glycosylation. The assembly of dolichol-linked oligosaccharides begins on the cytosolic side of the endoplasmic reticulum membrane and finishes in its lumen. The sequential addition of sugars to dolichol pyrophosphate produces dolichol-linked oligosaccharides containing fourteen sugars, including two GlcNAcs, nine mannoses and three glucoses. Once assembled, the oligosaccharide is transferred from the lipid to nascent proteins by oligosaccharyltransferases. In the lumen of the endoplasmic reticulum, adds the third and last glucose residue from dolichyl phosphate glucose (Dol-P-Glc) onto the lipid-linked oligosaccharide intermediate Glc(2)Man(9)GlcNAc(2)-PP-Dol to produce Glc(3)Man(9)GlcNAc(2)-PP-Dol.</text>
</comment>
<dbReference type="InterPro" id="IPR016900">
    <property type="entry name" value="Alg10"/>
</dbReference>
<evidence type="ECO:0000256" key="3">
    <source>
        <dbReference type="ARBA" id="ARBA00010600"/>
    </source>
</evidence>
<evidence type="ECO:0000256" key="13">
    <source>
        <dbReference type="ARBA" id="ARBA00048064"/>
    </source>
</evidence>
<name>A0A834K8X0_VESGE</name>
<dbReference type="GO" id="GO:0005789">
    <property type="term" value="C:endoplasmic reticulum membrane"/>
    <property type="evidence" value="ECO:0007669"/>
    <property type="project" value="UniProtKB-SubCell"/>
</dbReference>
<dbReference type="PIRSF" id="PIRSF028810">
    <property type="entry name" value="Alpha1_2_glucosyltferase_Alg10"/>
    <property type="match status" value="1"/>
</dbReference>
<dbReference type="Pfam" id="PF04922">
    <property type="entry name" value="DIE2_ALG10"/>
    <property type="match status" value="1"/>
</dbReference>
<feature type="transmembrane region" description="Helical" evidence="14">
    <location>
        <begin position="437"/>
        <end position="454"/>
    </location>
</feature>